<gene>
    <name evidence="2" type="ORF">G6F51_010291</name>
</gene>
<protein>
    <submittedName>
        <fullName evidence="2">Uncharacterized protein</fullName>
    </submittedName>
</protein>
<proteinExistence type="predicted"/>
<comment type="caution">
    <text evidence="2">The sequence shown here is derived from an EMBL/GenBank/DDBJ whole genome shotgun (WGS) entry which is preliminary data.</text>
</comment>
<evidence type="ECO:0000256" key="1">
    <source>
        <dbReference type="SAM" id="MobiDB-lite"/>
    </source>
</evidence>
<accession>A0A9P6Y2J0</accession>
<evidence type="ECO:0000313" key="2">
    <source>
        <dbReference type="EMBL" id="KAG1537567.1"/>
    </source>
</evidence>
<reference evidence="2" key="1">
    <citation type="journal article" date="2020" name="Microb. Genom.">
        <title>Genetic diversity of clinical and environmental Mucorales isolates obtained from an investigation of mucormycosis cases among solid organ transplant recipients.</title>
        <authorList>
            <person name="Nguyen M.H."/>
            <person name="Kaul D."/>
            <person name="Muto C."/>
            <person name="Cheng S.J."/>
            <person name="Richter R.A."/>
            <person name="Bruno V.M."/>
            <person name="Liu G."/>
            <person name="Beyhan S."/>
            <person name="Sundermann A.J."/>
            <person name="Mounaud S."/>
            <person name="Pasculle A.W."/>
            <person name="Nierman W.C."/>
            <person name="Driscoll E."/>
            <person name="Cumbie R."/>
            <person name="Clancy C.J."/>
            <person name="Dupont C.L."/>
        </authorList>
    </citation>
    <scope>NUCLEOTIDE SEQUENCE</scope>
    <source>
        <strain evidence="2">GL16</strain>
    </source>
</reference>
<dbReference type="OrthoDB" id="2257138at2759"/>
<feature type="compositionally biased region" description="Basic residues" evidence="1">
    <location>
        <begin position="163"/>
        <end position="180"/>
    </location>
</feature>
<feature type="region of interest" description="Disordered" evidence="1">
    <location>
        <begin position="404"/>
        <end position="424"/>
    </location>
</feature>
<dbReference type="EMBL" id="JAANIT010002089">
    <property type="protein sequence ID" value="KAG1537567.1"/>
    <property type="molecule type" value="Genomic_DNA"/>
</dbReference>
<dbReference type="AlphaFoldDB" id="A0A9P6Y2J0"/>
<name>A0A9P6Y2J0_RHIOR</name>
<evidence type="ECO:0000313" key="3">
    <source>
        <dbReference type="Proteomes" id="UP000717996"/>
    </source>
</evidence>
<feature type="compositionally biased region" description="Polar residues" evidence="1">
    <location>
        <begin position="152"/>
        <end position="162"/>
    </location>
</feature>
<feature type="compositionally biased region" description="Polar residues" evidence="1">
    <location>
        <begin position="406"/>
        <end position="419"/>
    </location>
</feature>
<organism evidence="2 3">
    <name type="scientific">Rhizopus oryzae</name>
    <name type="common">Mucormycosis agent</name>
    <name type="synonym">Rhizopus arrhizus var. delemar</name>
    <dbReference type="NCBI Taxonomy" id="64495"/>
    <lineage>
        <taxon>Eukaryota</taxon>
        <taxon>Fungi</taxon>
        <taxon>Fungi incertae sedis</taxon>
        <taxon>Mucoromycota</taxon>
        <taxon>Mucoromycotina</taxon>
        <taxon>Mucoromycetes</taxon>
        <taxon>Mucorales</taxon>
        <taxon>Mucorineae</taxon>
        <taxon>Rhizopodaceae</taxon>
        <taxon>Rhizopus</taxon>
    </lineage>
</organism>
<sequence>MVATQNSLLSNRAYRLYAGHGNWINLGENTTNDLLDIFAKGVPTRYQLSPGLFIDIIPHDVDCNSKNIDMLGLMRADLVYESTEENTVQQAMSNYIRGLLDDQGIIDAFPPVKSGENLPHITSLPSHRHLSLVPSVTGVTRRGPKSSHDYNCDSSSKNSSTQLKKKSSTPFSKRLHKKAKAVQKDEFSKKMILPSSTNVNLASRDSYGNPSDTSIDFMQSHQQHSGLWTVPAAPFTRLRASDLDFEFNPPSSSSSTNIATIAHPEGFDSQPTLQRLSPTLMLNAYDHEFVNSKSRILSSYYPCSQSSLPSSANVHHQLLEHHEQQQQEQQSFNEIGTTSDSMISSSCWVGVQSNTIKDEEERWMSSMEYSGKDDSSNMLIHHEPTMTQPSFDLHHRSSVDHGYYFNDSSKSTTGPSSPNDVDDITTLPESVKRVLL</sequence>
<feature type="region of interest" description="Disordered" evidence="1">
    <location>
        <begin position="133"/>
        <end position="180"/>
    </location>
</feature>
<dbReference type="Proteomes" id="UP000717996">
    <property type="component" value="Unassembled WGS sequence"/>
</dbReference>